<dbReference type="AlphaFoldDB" id="A0A7K1L3K8"/>
<dbReference type="PRINTS" id="PR00359">
    <property type="entry name" value="BP450"/>
</dbReference>
<dbReference type="PROSITE" id="PS00086">
    <property type="entry name" value="CYTOCHROME_P450"/>
    <property type="match status" value="1"/>
</dbReference>
<evidence type="ECO:0000256" key="1">
    <source>
        <dbReference type="ARBA" id="ARBA00010617"/>
    </source>
</evidence>
<dbReference type="PANTHER" id="PTHR46696:SF1">
    <property type="entry name" value="CYTOCHROME P450 YJIB-RELATED"/>
    <property type="match status" value="1"/>
</dbReference>
<proteinExistence type="inferred from homology"/>
<dbReference type="InterPro" id="IPR036396">
    <property type="entry name" value="Cyt_P450_sf"/>
</dbReference>
<evidence type="ECO:0000313" key="3">
    <source>
        <dbReference type="EMBL" id="MUN39011.1"/>
    </source>
</evidence>
<reference evidence="3 4" key="1">
    <citation type="submission" date="2019-11" db="EMBL/GenBank/DDBJ databases">
        <authorList>
            <person name="Cao P."/>
        </authorList>
    </citation>
    <scope>NUCLEOTIDE SEQUENCE [LARGE SCALE GENOMIC DNA]</scope>
    <source>
        <strain evidence="3 4">NEAU-AAG5</strain>
    </source>
</reference>
<dbReference type="EMBL" id="WOFH01000007">
    <property type="protein sequence ID" value="MUN39011.1"/>
    <property type="molecule type" value="Genomic_DNA"/>
</dbReference>
<keyword evidence="2" id="KW-0560">Oxidoreductase</keyword>
<protein>
    <submittedName>
        <fullName evidence="3">Cytochrome P450</fullName>
    </submittedName>
</protein>
<name>A0A7K1L3K8_9ACTN</name>
<accession>A0A7K1L3K8</accession>
<keyword evidence="2" id="KW-0479">Metal-binding</keyword>
<dbReference type="GO" id="GO:0005506">
    <property type="term" value="F:iron ion binding"/>
    <property type="evidence" value="ECO:0007669"/>
    <property type="project" value="InterPro"/>
</dbReference>
<keyword evidence="4" id="KW-1185">Reference proteome</keyword>
<dbReference type="PRINTS" id="PR00385">
    <property type="entry name" value="P450"/>
</dbReference>
<dbReference type="PANTHER" id="PTHR46696">
    <property type="entry name" value="P450, PUTATIVE (EUROFUNG)-RELATED"/>
    <property type="match status" value="1"/>
</dbReference>
<dbReference type="Proteomes" id="UP000432015">
    <property type="component" value="Unassembled WGS sequence"/>
</dbReference>
<dbReference type="InterPro" id="IPR017972">
    <property type="entry name" value="Cyt_P450_CS"/>
</dbReference>
<dbReference type="GO" id="GO:0020037">
    <property type="term" value="F:heme binding"/>
    <property type="evidence" value="ECO:0007669"/>
    <property type="project" value="InterPro"/>
</dbReference>
<dbReference type="GO" id="GO:0004497">
    <property type="term" value="F:monooxygenase activity"/>
    <property type="evidence" value="ECO:0007669"/>
    <property type="project" value="UniProtKB-KW"/>
</dbReference>
<keyword evidence="2" id="KW-0349">Heme</keyword>
<evidence type="ECO:0000313" key="4">
    <source>
        <dbReference type="Proteomes" id="UP000432015"/>
    </source>
</evidence>
<gene>
    <name evidence="3" type="ORF">GNZ18_20750</name>
</gene>
<dbReference type="GO" id="GO:0016705">
    <property type="term" value="F:oxidoreductase activity, acting on paired donors, with incorporation or reduction of molecular oxygen"/>
    <property type="evidence" value="ECO:0007669"/>
    <property type="project" value="InterPro"/>
</dbReference>
<comment type="caution">
    <text evidence="3">The sequence shown here is derived from an EMBL/GenBank/DDBJ whole genome shotgun (WGS) entry which is preliminary data.</text>
</comment>
<dbReference type="InterPro" id="IPR002397">
    <property type="entry name" value="Cyt_P450_B"/>
</dbReference>
<dbReference type="InterPro" id="IPR001128">
    <property type="entry name" value="Cyt_P450"/>
</dbReference>
<dbReference type="RefSeq" id="WP_156218200.1">
    <property type="nucleotide sequence ID" value="NZ_WOFH01000007.1"/>
</dbReference>
<dbReference type="Gene3D" id="1.10.630.10">
    <property type="entry name" value="Cytochrome P450"/>
    <property type="match status" value="1"/>
</dbReference>
<keyword evidence="2" id="KW-0503">Monooxygenase</keyword>
<dbReference type="Pfam" id="PF00067">
    <property type="entry name" value="p450"/>
    <property type="match status" value="1"/>
</dbReference>
<organism evidence="3 4">
    <name type="scientific">Actinomadura litoris</name>
    <dbReference type="NCBI Taxonomy" id="2678616"/>
    <lineage>
        <taxon>Bacteria</taxon>
        <taxon>Bacillati</taxon>
        <taxon>Actinomycetota</taxon>
        <taxon>Actinomycetes</taxon>
        <taxon>Streptosporangiales</taxon>
        <taxon>Thermomonosporaceae</taxon>
        <taxon>Actinomadura</taxon>
    </lineage>
</organism>
<keyword evidence="2" id="KW-0408">Iron</keyword>
<comment type="similarity">
    <text evidence="1 2">Belongs to the cytochrome P450 family.</text>
</comment>
<sequence>MGDPPRHTAVRRLVHHGFKPGTVAAFEPAIRRIIAANVDRLPESGGFDLVGEFATVVPLEVIMHVTGFPLSEHAKLRRWIADETVLFAGTAALGESELIAHGRSFGEAVEYLRELVEIRRADPGDDLMSLMIKGDPDGHALSVDEIVIQTLGLVSAGWETTGNAITNIVSALLQQPSRWTALARGEIAIGQVVAEGLRFDTSVLGLFRTATRETTVGDVTFKEGDRLFLFYSSANHDTDHFEAPEEFRLDRTNAKQHLSFGHGIHNCIGAPLARLELEIALELLAARYPGLRLEAEDQAPEYKPFSQFKGPTTLRVVA</sequence>
<evidence type="ECO:0000256" key="2">
    <source>
        <dbReference type="RuleBase" id="RU000461"/>
    </source>
</evidence>
<dbReference type="SUPFAM" id="SSF48264">
    <property type="entry name" value="Cytochrome P450"/>
    <property type="match status" value="1"/>
</dbReference>